<dbReference type="PROSITE" id="PS00627">
    <property type="entry name" value="GHMP_KINASES_ATP"/>
    <property type="match status" value="1"/>
</dbReference>
<evidence type="ECO:0000256" key="12">
    <source>
        <dbReference type="NCBIfam" id="TIGR00131"/>
    </source>
</evidence>
<organism evidence="16 17">
    <name type="scientific">Gilvimarinus xylanilyticus</name>
    <dbReference type="NCBI Taxonomy" id="2944139"/>
    <lineage>
        <taxon>Bacteria</taxon>
        <taxon>Pseudomonadati</taxon>
        <taxon>Pseudomonadota</taxon>
        <taxon>Gammaproteobacteria</taxon>
        <taxon>Cellvibrionales</taxon>
        <taxon>Cellvibrionaceae</taxon>
        <taxon>Gilvimarinus</taxon>
    </lineage>
</organism>
<evidence type="ECO:0000256" key="11">
    <source>
        <dbReference type="HAMAP-Rule" id="MF_00246"/>
    </source>
</evidence>
<dbReference type="GO" id="GO:0005829">
    <property type="term" value="C:cytosol"/>
    <property type="evidence" value="ECO:0007669"/>
    <property type="project" value="TreeGrafter"/>
</dbReference>
<evidence type="ECO:0000256" key="4">
    <source>
        <dbReference type="ARBA" id="ARBA00022723"/>
    </source>
</evidence>
<feature type="domain" description="GHMP kinase C-terminal" evidence="14">
    <location>
        <begin position="273"/>
        <end position="355"/>
    </location>
</feature>
<dbReference type="InterPro" id="IPR006206">
    <property type="entry name" value="Mevalonate/galactokinase"/>
</dbReference>
<dbReference type="InterPro" id="IPR014721">
    <property type="entry name" value="Ribsml_uS5_D2-typ_fold_subgr"/>
</dbReference>
<dbReference type="Gene3D" id="3.30.70.890">
    <property type="entry name" value="GHMP kinase, C-terminal domain"/>
    <property type="match status" value="1"/>
</dbReference>
<comment type="similarity">
    <text evidence="1 11">Belongs to the GHMP kinase family. GalK subfamily.</text>
</comment>
<dbReference type="InterPro" id="IPR000705">
    <property type="entry name" value="Galactokinase"/>
</dbReference>
<keyword evidence="5 11" id="KW-0547">Nucleotide-binding</keyword>
<dbReference type="FunFam" id="3.30.70.890:FF:000001">
    <property type="entry name" value="Galactokinase"/>
    <property type="match status" value="1"/>
</dbReference>
<keyword evidence="9 11" id="KW-0299">Galactose metabolism</keyword>
<dbReference type="GO" id="GO:0005524">
    <property type="term" value="F:ATP binding"/>
    <property type="evidence" value="ECO:0007669"/>
    <property type="project" value="UniProtKB-UniRule"/>
</dbReference>
<comment type="caution">
    <text evidence="11">Lacks conserved residue(s) required for the propagation of feature annotation.</text>
</comment>
<feature type="binding site" evidence="11">
    <location>
        <begin position="119"/>
        <end position="125"/>
    </location>
    <ligand>
        <name>ATP</name>
        <dbReference type="ChEBI" id="CHEBI:30616"/>
    </ligand>
</feature>
<keyword evidence="17" id="KW-1185">Reference proteome</keyword>
<dbReference type="SUPFAM" id="SSF54211">
    <property type="entry name" value="Ribosomal protein S5 domain 2-like"/>
    <property type="match status" value="1"/>
</dbReference>
<dbReference type="FunFam" id="3.30.230.10:FF:000017">
    <property type="entry name" value="Galactokinase"/>
    <property type="match status" value="1"/>
</dbReference>
<evidence type="ECO:0000256" key="7">
    <source>
        <dbReference type="ARBA" id="ARBA00022840"/>
    </source>
</evidence>
<dbReference type="Pfam" id="PF08544">
    <property type="entry name" value="GHMP_kinases_C"/>
    <property type="match status" value="1"/>
</dbReference>
<proteinExistence type="inferred from homology"/>
<comment type="function">
    <text evidence="11">Catalyzes the transfer of the gamma-phosphate of ATP to D-galactose to form alpha-D-galactose-1-phosphate (Gal-1-P).</text>
</comment>
<evidence type="ECO:0000256" key="2">
    <source>
        <dbReference type="ARBA" id="ARBA00022490"/>
    </source>
</evidence>
<protein>
    <recommendedName>
        <fullName evidence="11 12">Galactokinase</fullName>
        <ecNumber evidence="11 12">2.7.1.6</ecNumber>
    </recommendedName>
    <alternativeName>
        <fullName evidence="11">Galactose kinase</fullName>
    </alternativeName>
</protein>
<dbReference type="InterPro" id="IPR013750">
    <property type="entry name" value="GHMP_kinase_C_dom"/>
</dbReference>
<dbReference type="InterPro" id="IPR022963">
    <property type="entry name" value="Galactokinase_bac"/>
</dbReference>
<dbReference type="InterPro" id="IPR006204">
    <property type="entry name" value="GHMP_kinase_N_dom"/>
</dbReference>
<dbReference type="RefSeq" id="WP_253969244.1">
    <property type="nucleotide sequence ID" value="NZ_JAMFTH010000008.1"/>
</dbReference>
<evidence type="ECO:0000256" key="8">
    <source>
        <dbReference type="ARBA" id="ARBA00022842"/>
    </source>
</evidence>
<dbReference type="PRINTS" id="PR00959">
    <property type="entry name" value="MEVGALKINASE"/>
</dbReference>
<dbReference type="Pfam" id="PF00288">
    <property type="entry name" value="GHMP_kinases_N"/>
    <property type="match status" value="1"/>
</dbReference>
<dbReference type="PRINTS" id="PR00473">
    <property type="entry name" value="GALCTOKINASE"/>
</dbReference>
<evidence type="ECO:0000256" key="3">
    <source>
        <dbReference type="ARBA" id="ARBA00022679"/>
    </source>
</evidence>
<evidence type="ECO:0000313" key="17">
    <source>
        <dbReference type="Proteomes" id="UP001139319"/>
    </source>
</evidence>
<feature type="site" description="Transition state stabilizer" evidence="11">
    <location>
        <position position="23"/>
    </location>
</feature>
<dbReference type="PANTHER" id="PTHR10457:SF7">
    <property type="entry name" value="GALACTOKINASE-RELATED"/>
    <property type="match status" value="1"/>
</dbReference>
<sequence>MQFNRFEEFFHQRHSVSASAPGRVNLIGEHTDYNQGFVFPAAINFGTQVLAAPRTDRHVNIVALDYGGERNSFSLAGEIGFDASSTWSNYVRGVLRVMQEAVGPIDGLDILVSGNVPRGAGLSSSASFEVALLKAVNDVFSLGLNGVEAAKIGQRAENEFVGCSCGIMDQLISANGRKGQAMLLDCRTLEEAHTPISADHQIVIINSNVERGLVDSEYNLRRQQCEAAALKLGVASLREADDDLLQKGKASLADKEFRRARHIVTENQRTVQMYSALREKNYDLVSTLMRDSHLSMRDDFEITVEPIDYLVDLVHSVIGNAGGVRMTGGGFGGCIVALCPTVLVDDVKRVVADKYQAKTGIEEKVYICTAEDGAFSR</sequence>
<evidence type="ECO:0000259" key="14">
    <source>
        <dbReference type="Pfam" id="PF08544"/>
    </source>
</evidence>
<evidence type="ECO:0000256" key="1">
    <source>
        <dbReference type="ARBA" id="ARBA00006566"/>
    </source>
</evidence>
<dbReference type="SUPFAM" id="SSF55060">
    <property type="entry name" value="GHMP Kinase, C-terminal domain"/>
    <property type="match status" value="1"/>
</dbReference>
<reference evidence="16" key="2">
    <citation type="submission" date="2023-01" db="EMBL/GenBank/DDBJ databases">
        <title>Gilvimarinus xylanilyticus HB14 isolated from Caulerpa lentillifera aquaculture base in Hainan, China.</title>
        <authorList>
            <person name="Zhang Y.-J."/>
        </authorList>
    </citation>
    <scope>NUCLEOTIDE SEQUENCE</scope>
    <source>
        <strain evidence="16">HB14</strain>
    </source>
</reference>
<keyword evidence="3 11" id="KW-0808">Transferase</keyword>
<evidence type="ECO:0000256" key="9">
    <source>
        <dbReference type="ARBA" id="ARBA00023144"/>
    </source>
</evidence>
<feature type="binding site" evidence="11">
    <location>
        <position position="157"/>
    </location>
    <ligand>
        <name>Mg(2+)</name>
        <dbReference type="ChEBI" id="CHEBI:18420"/>
    </ligand>
</feature>
<comment type="catalytic activity">
    <reaction evidence="11">
        <text>alpha-D-galactose + ATP = alpha-D-galactose 1-phosphate + ADP + H(+)</text>
        <dbReference type="Rhea" id="RHEA:13553"/>
        <dbReference type="ChEBI" id="CHEBI:15378"/>
        <dbReference type="ChEBI" id="CHEBI:28061"/>
        <dbReference type="ChEBI" id="CHEBI:30616"/>
        <dbReference type="ChEBI" id="CHEBI:58336"/>
        <dbReference type="ChEBI" id="CHEBI:456216"/>
        <dbReference type="EC" id="2.7.1.6"/>
    </reaction>
</comment>
<dbReference type="Pfam" id="PF10509">
    <property type="entry name" value="GalKase_gal_bdg"/>
    <property type="match status" value="1"/>
</dbReference>
<dbReference type="AlphaFoldDB" id="A0A9X2KV22"/>
<keyword evidence="7 11" id="KW-0067">ATP-binding</keyword>
<dbReference type="GO" id="GO:0006012">
    <property type="term" value="P:galactose metabolic process"/>
    <property type="evidence" value="ECO:0007669"/>
    <property type="project" value="UniProtKB-UniRule"/>
</dbReference>
<dbReference type="Proteomes" id="UP001139319">
    <property type="component" value="Unassembled WGS sequence"/>
</dbReference>
<keyword evidence="8 11" id="KW-0460">Magnesium</keyword>
<keyword evidence="2 11" id="KW-0963">Cytoplasm</keyword>
<keyword evidence="10 11" id="KW-0119">Carbohydrate metabolism</keyword>
<dbReference type="InterPro" id="IPR006203">
    <property type="entry name" value="GHMP_knse_ATP-bd_CS"/>
</dbReference>
<reference evidence="16" key="1">
    <citation type="submission" date="2022-05" db="EMBL/GenBank/DDBJ databases">
        <authorList>
            <person name="Sun H.-N."/>
        </authorList>
    </citation>
    <scope>NUCLEOTIDE SEQUENCE</scope>
    <source>
        <strain evidence="16">HB14</strain>
    </source>
</reference>
<comment type="caution">
    <text evidence="16">The sequence shown here is derived from an EMBL/GenBank/DDBJ whole genome shotgun (WGS) entry which is preliminary data.</text>
</comment>
<dbReference type="HAMAP" id="MF_00246">
    <property type="entry name" value="Galactokinase"/>
    <property type="match status" value="1"/>
</dbReference>
<evidence type="ECO:0000256" key="10">
    <source>
        <dbReference type="ARBA" id="ARBA00023277"/>
    </source>
</evidence>
<dbReference type="EC" id="2.7.1.6" evidence="11 12"/>
<feature type="binding site" evidence="11">
    <location>
        <position position="125"/>
    </location>
    <ligand>
        <name>Mg(2+)</name>
        <dbReference type="ChEBI" id="CHEBI:18420"/>
    </ligand>
</feature>
<dbReference type="EMBL" id="JAMFTH010000008">
    <property type="protein sequence ID" value="MCP8900959.1"/>
    <property type="molecule type" value="Genomic_DNA"/>
</dbReference>
<dbReference type="PROSITE" id="PS00106">
    <property type="entry name" value="GALACTOKINASE"/>
    <property type="match status" value="1"/>
</dbReference>
<evidence type="ECO:0000259" key="13">
    <source>
        <dbReference type="Pfam" id="PF00288"/>
    </source>
</evidence>
<dbReference type="PANTHER" id="PTHR10457">
    <property type="entry name" value="MEVALONATE KINASE/GALACTOKINASE"/>
    <property type="match status" value="1"/>
</dbReference>
<feature type="domain" description="GHMP kinase N-terminal" evidence="13">
    <location>
        <begin position="89"/>
        <end position="176"/>
    </location>
</feature>
<dbReference type="InterPro" id="IPR020568">
    <property type="entry name" value="Ribosomal_Su5_D2-typ_SF"/>
</dbReference>
<accession>A0A9X2KV22</accession>
<dbReference type="NCBIfam" id="NF003472">
    <property type="entry name" value="PRK05101.1"/>
    <property type="match status" value="1"/>
</dbReference>
<comment type="pathway">
    <text evidence="11">Carbohydrate metabolism; galactose metabolism.</text>
</comment>
<dbReference type="Gene3D" id="3.30.230.10">
    <property type="match status" value="1"/>
</dbReference>
<gene>
    <name evidence="11 16" type="primary">galK</name>
    <name evidence="16" type="ORF">M6D89_16765</name>
</gene>
<feature type="binding site" evidence="11">
    <location>
        <begin position="29"/>
        <end position="32"/>
    </location>
    <ligand>
        <name>substrate</name>
    </ligand>
</feature>
<comment type="subcellular location">
    <subcellularLocation>
        <location evidence="11">Cytoplasm</location>
    </subcellularLocation>
</comment>
<keyword evidence="6 11" id="KW-0418">Kinase</keyword>
<evidence type="ECO:0000256" key="5">
    <source>
        <dbReference type="ARBA" id="ARBA00022741"/>
    </source>
</evidence>
<evidence type="ECO:0000256" key="6">
    <source>
        <dbReference type="ARBA" id="ARBA00022777"/>
    </source>
</evidence>
<keyword evidence="4 11" id="KW-0479">Metal-binding</keyword>
<name>A0A9X2KV22_9GAMM</name>
<dbReference type="InterPro" id="IPR036554">
    <property type="entry name" value="GHMP_kinase_C_sf"/>
</dbReference>
<evidence type="ECO:0000313" key="16">
    <source>
        <dbReference type="EMBL" id="MCP8900959.1"/>
    </source>
</evidence>
<evidence type="ECO:0000259" key="15">
    <source>
        <dbReference type="Pfam" id="PF10509"/>
    </source>
</evidence>
<feature type="domain" description="Galactokinase N-terminal" evidence="15">
    <location>
        <begin position="5"/>
        <end position="53"/>
    </location>
</feature>
<dbReference type="PIRSF" id="PIRSF000530">
    <property type="entry name" value="Galactokinase"/>
    <property type="match status" value="1"/>
</dbReference>
<dbReference type="GO" id="GO:0004335">
    <property type="term" value="F:galactokinase activity"/>
    <property type="evidence" value="ECO:0007669"/>
    <property type="project" value="UniProtKB-UniRule"/>
</dbReference>
<dbReference type="InterPro" id="IPR019539">
    <property type="entry name" value="GalKase_N"/>
</dbReference>
<dbReference type="NCBIfam" id="TIGR00131">
    <property type="entry name" value="gal_kin"/>
    <property type="match status" value="1"/>
</dbReference>
<dbReference type="GO" id="GO:0000287">
    <property type="term" value="F:magnesium ion binding"/>
    <property type="evidence" value="ECO:0007669"/>
    <property type="project" value="UniProtKB-UniRule"/>
</dbReference>
<feature type="binding site" evidence="11">
    <location>
        <position position="218"/>
    </location>
    <ligand>
        <name>substrate</name>
    </ligand>
</feature>
<dbReference type="InterPro" id="IPR019741">
    <property type="entry name" value="Galactokinase_CS"/>
</dbReference>
<feature type="active site" description="Proton acceptor" evidence="11">
    <location>
        <position position="169"/>
    </location>
</feature>